<dbReference type="AlphaFoldDB" id="A0A2T6AXL5"/>
<accession>A0A2T6AXL5</accession>
<evidence type="ECO:0000256" key="3">
    <source>
        <dbReference type="ARBA" id="ARBA00050603"/>
    </source>
</evidence>
<name>A0A2T6AXL5_9RHOB</name>
<dbReference type="FunFam" id="3.40.630.30:FF:000026">
    <property type="entry name" value="Phosphinothricin acetyltransferase"/>
    <property type="match status" value="1"/>
</dbReference>
<sequence length="176" mass="18985">MTAPFAIRDATPDDAAGIAAIYNDAVRNTTAILMEGEVDAANRIAWMQMRGQLGYPVLVAAEGAAVLGYASFGDWRPFDGFRATVENSVYVAPEARGRGVALALLQVLTDRARACGKHEMVAAITSENTASLHLHARAGFVETGRMPEVGQKFGRWLDLVFMQRRLDDRAAPPPAP</sequence>
<dbReference type="SUPFAM" id="SSF55729">
    <property type="entry name" value="Acyl-CoA N-acyltransferases (Nat)"/>
    <property type="match status" value="1"/>
</dbReference>
<gene>
    <name evidence="6" type="ORF">C8N34_10959</name>
</gene>
<keyword evidence="2" id="KW-0012">Acyltransferase</keyword>
<dbReference type="InterPro" id="IPR000182">
    <property type="entry name" value="GNAT_dom"/>
</dbReference>
<dbReference type="PROSITE" id="PS51186">
    <property type="entry name" value="GNAT"/>
    <property type="match status" value="1"/>
</dbReference>
<dbReference type="InterPro" id="IPR016181">
    <property type="entry name" value="Acyl_CoA_acyltransferase"/>
</dbReference>
<comment type="catalytic activity">
    <reaction evidence="3">
        <text>L-methionine sulfoximine + acetyl-CoA = N-acetyl-L-methionine sulfoximine + CoA + H(+)</text>
        <dbReference type="Rhea" id="RHEA:47660"/>
        <dbReference type="ChEBI" id="CHEBI:15378"/>
        <dbReference type="ChEBI" id="CHEBI:57287"/>
        <dbReference type="ChEBI" id="CHEBI:57288"/>
        <dbReference type="ChEBI" id="CHEBI:87826"/>
        <dbReference type="ChEBI" id="CHEBI:87827"/>
    </reaction>
</comment>
<evidence type="ECO:0000256" key="4">
    <source>
        <dbReference type="ARBA" id="ARBA00051334"/>
    </source>
</evidence>
<dbReference type="Pfam" id="PF00583">
    <property type="entry name" value="Acetyltransf_1"/>
    <property type="match status" value="1"/>
</dbReference>
<keyword evidence="1 6" id="KW-0808">Transferase</keyword>
<protein>
    <submittedName>
        <fullName evidence="6">Phosphinothricin acetyltransferase</fullName>
    </submittedName>
</protein>
<evidence type="ECO:0000259" key="5">
    <source>
        <dbReference type="PROSITE" id="PS51186"/>
    </source>
</evidence>
<comment type="caution">
    <text evidence="6">The sequence shown here is derived from an EMBL/GenBank/DDBJ whole genome shotgun (WGS) entry which is preliminary data.</text>
</comment>
<feature type="domain" description="N-acetyltransferase" evidence="5">
    <location>
        <begin position="5"/>
        <end position="167"/>
    </location>
</feature>
<organism evidence="6 7">
    <name type="scientific">Gemmobacter caeni</name>
    <dbReference type="NCBI Taxonomy" id="589035"/>
    <lineage>
        <taxon>Bacteria</taxon>
        <taxon>Pseudomonadati</taxon>
        <taxon>Pseudomonadota</taxon>
        <taxon>Alphaproteobacteria</taxon>
        <taxon>Rhodobacterales</taxon>
        <taxon>Paracoccaceae</taxon>
        <taxon>Gemmobacter</taxon>
    </lineage>
</organism>
<dbReference type="PANTHER" id="PTHR43072">
    <property type="entry name" value="N-ACETYLTRANSFERASE"/>
    <property type="match status" value="1"/>
</dbReference>
<dbReference type="PANTHER" id="PTHR43072:SF23">
    <property type="entry name" value="UPF0039 PROTEIN C11D3.02C"/>
    <property type="match status" value="1"/>
</dbReference>
<proteinExistence type="predicted"/>
<dbReference type="EMBL" id="QBKP01000009">
    <property type="protein sequence ID" value="PTX48552.1"/>
    <property type="molecule type" value="Genomic_DNA"/>
</dbReference>
<dbReference type="Gene3D" id="3.40.630.30">
    <property type="match status" value="1"/>
</dbReference>
<evidence type="ECO:0000256" key="2">
    <source>
        <dbReference type="ARBA" id="ARBA00023315"/>
    </source>
</evidence>
<reference evidence="6 7" key="1">
    <citation type="submission" date="2018-04" db="EMBL/GenBank/DDBJ databases">
        <title>Genomic Encyclopedia of Archaeal and Bacterial Type Strains, Phase II (KMG-II): from individual species to whole genera.</title>
        <authorList>
            <person name="Goeker M."/>
        </authorList>
    </citation>
    <scope>NUCLEOTIDE SEQUENCE [LARGE SCALE GENOMIC DNA]</scope>
    <source>
        <strain evidence="6 7">DSM 21823</strain>
    </source>
</reference>
<dbReference type="GO" id="GO:0016747">
    <property type="term" value="F:acyltransferase activity, transferring groups other than amino-acyl groups"/>
    <property type="evidence" value="ECO:0007669"/>
    <property type="project" value="InterPro"/>
</dbReference>
<comment type="catalytic activity">
    <reaction evidence="4">
        <text>L-methionine sulfone + acetyl-CoA = N-acetyl-L-methionine sulfone + CoA + H(+)</text>
        <dbReference type="Rhea" id="RHEA:47656"/>
        <dbReference type="ChEBI" id="CHEBI:15378"/>
        <dbReference type="ChEBI" id="CHEBI:57287"/>
        <dbReference type="ChEBI" id="CHEBI:57288"/>
        <dbReference type="ChEBI" id="CHEBI:87824"/>
        <dbReference type="ChEBI" id="CHEBI:87825"/>
    </reaction>
</comment>
<dbReference type="OrthoDB" id="5459937at2"/>
<dbReference type="Proteomes" id="UP000244224">
    <property type="component" value="Unassembled WGS sequence"/>
</dbReference>
<evidence type="ECO:0000313" key="6">
    <source>
        <dbReference type="EMBL" id="PTX48552.1"/>
    </source>
</evidence>
<dbReference type="CDD" id="cd04301">
    <property type="entry name" value="NAT_SF"/>
    <property type="match status" value="1"/>
</dbReference>
<dbReference type="RefSeq" id="WP_054304470.1">
    <property type="nucleotide sequence ID" value="NZ_QBKP01000009.1"/>
</dbReference>
<evidence type="ECO:0000256" key="1">
    <source>
        <dbReference type="ARBA" id="ARBA00022679"/>
    </source>
</evidence>
<keyword evidence="7" id="KW-1185">Reference proteome</keyword>
<evidence type="ECO:0000313" key="7">
    <source>
        <dbReference type="Proteomes" id="UP000244224"/>
    </source>
</evidence>